<dbReference type="GO" id="GO:0005634">
    <property type="term" value="C:nucleus"/>
    <property type="evidence" value="ECO:0007669"/>
    <property type="project" value="TreeGrafter"/>
</dbReference>
<proteinExistence type="predicted"/>
<dbReference type="InterPro" id="IPR010734">
    <property type="entry name" value="Copine_C"/>
</dbReference>
<keyword evidence="5" id="KW-1185">Reference proteome</keyword>
<organism evidence="4 5">
    <name type="scientific">Mizuhopecten yessoensis</name>
    <name type="common">Japanese scallop</name>
    <name type="synonym">Patinopecten yessoensis</name>
    <dbReference type="NCBI Taxonomy" id="6573"/>
    <lineage>
        <taxon>Eukaryota</taxon>
        <taxon>Metazoa</taxon>
        <taxon>Spiralia</taxon>
        <taxon>Lophotrochozoa</taxon>
        <taxon>Mollusca</taxon>
        <taxon>Bivalvia</taxon>
        <taxon>Autobranchia</taxon>
        <taxon>Pteriomorphia</taxon>
        <taxon>Pectinida</taxon>
        <taxon>Pectinoidea</taxon>
        <taxon>Pectinidae</taxon>
        <taxon>Mizuhopecten</taxon>
    </lineage>
</organism>
<sequence>MKGNLLAVGSPCIETVEGAGMSAFAVIMYSLANSLWFLLYWLYQHPFKTPQSPQNARSSVRRRRLRNRQGSLLEALGIVYTDKPFYSFNDHFHSFQEVSDSCKKAGLEKCGLIIGVDYTASNEWQGRKSFNGQCLHKIVPGRVYNPYQKVISIIGQTLEPFDDDNIIPAYGFGDSVTLGDKVFPLFNDDWMCRGFKEVLECYSNMASKLILSGPTNFAPLIHQAIDIVKKTGTYHILIVIADGQVNEEEHTIDAIIQASKYPLSIVVVGVGDGPWDLMEEFDNHLPSRTFDNFQFVNYHEATSKSKHPDANLALHVMMEIPLQYKTIKAMGYLKNSKSSATDNSGKKTQSSGMEKTLDFRRVRSATSDKSLGSSVEKLRDINGSKSLDANWDKSQGTKRDRSQSANLDKSRGSDRERPSSMVCSKSQLEVSENSVNVSHQTDV</sequence>
<dbReference type="PANTHER" id="PTHR45751">
    <property type="entry name" value="COPINE FAMILY PROTEIN 1"/>
    <property type="match status" value="1"/>
</dbReference>
<evidence type="ECO:0000313" key="4">
    <source>
        <dbReference type="EMBL" id="OWF40267.1"/>
    </source>
</evidence>
<feature type="compositionally biased region" description="Polar residues" evidence="1">
    <location>
        <begin position="336"/>
        <end position="353"/>
    </location>
</feature>
<dbReference type="GO" id="GO:0016567">
    <property type="term" value="P:protein ubiquitination"/>
    <property type="evidence" value="ECO:0007669"/>
    <property type="project" value="TreeGrafter"/>
</dbReference>
<evidence type="ECO:0000256" key="1">
    <source>
        <dbReference type="SAM" id="MobiDB-lite"/>
    </source>
</evidence>
<reference evidence="4 5" key="1">
    <citation type="journal article" date="2017" name="Nat. Ecol. Evol.">
        <title>Scallop genome provides insights into evolution of bilaterian karyotype and development.</title>
        <authorList>
            <person name="Wang S."/>
            <person name="Zhang J."/>
            <person name="Jiao W."/>
            <person name="Li J."/>
            <person name="Xun X."/>
            <person name="Sun Y."/>
            <person name="Guo X."/>
            <person name="Huan P."/>
            <person name="Dong B."/>
            <person name="Zhang L."/>
            <person name="Hu X."/>
            <person name="Sun X."/>
            <person name="Wang J."/>
            <person name="Zhao C."/>
            <person name="Wang Y."/>
            <person name="Wang D."/>
            <person name="Huang X."/>
            <person name="Wang R."/>
            <person name="Lv J."/>
            <person name="Li Y."/>
            <person name="Zhang Z."/>
            <person name="Liu B."/>
            <person name="Lu W."/>
            <person name="Hui Y."/>
            <person name="Liang J."/>
            <person name="Zhou Z."/>
            <person name="Hou R."/>
            <person name="Li X."/>
            <person name="Liu Y."/>
            <person name="Li H."/>
            <person name="Ning X."/>
            <person name="Lin Y."/>
            <person name="Zhao L."/>
            <person name="Xing Q."/>
            <person name="Dou J."/>
            <person name="Li Y."/>
            <person name="Mao J."/>
            <person name="Guo H."/>
            <person name="Dou H."/>
            <person name="Li T."/>
            <person name="Mu C."/>
            <person name="Jiang W."/>
            <person name="Fu Q."/>
            <person name="Fu X."/>
            <person name="Miao Y."/>
            <person name="Liu J."/>
            <person name="Yu Q."/>
            <person name="Li R."/>
            <person name="Liao H."/>
            <person name="Li X."/>
            <person name="Kong Y."/>
            <person name="Jiang Z."/>
            <person name="Chourrout D."/>
            <person name="Li R."/>
            <person name="Bao Z."/>
        </authorList>
    </citation>
    <scope>NUCLEOTIDE SEQUENCE [LARGE SCALE GENOMIC DNA]</scope>
    <source>
        <strain evidence="4 5">PY_sf001</strain>
    </source>
</reference>
<accession>A0A210PUT7</accession>
<feature type="compositionally biased region" description="Basic and acidic residues" evidence="1">
    <location>
        <begin position="395"/>
        <end position="418"/>
    </location>
</feature>
<feature type="compositionally biased region" description="Polar residues" evidence="1">
    <location>
        <begin position="364"/>
        <end position="373"/>
    </location>
</feature>
<dbReference type="SMART" id="SM00327">
    <property type="entry name" value="VWA"/>
    <property type="match status" value="1"/>
</dbReference>
<protein>
    <submittedName>
        <fullName evidence="4">E3 ubiquitin-protein ligase RGLG2</fullName>
    </submittedName>
</protein>
<keyword evidence="2" id="KW-1133">Transmembrane helix</keyword>
<dbReference type="STRING" id="6573.A0A210PUT7"/>
<feature type="compositionally biased region" description="Polar residues" evidence="1">
    <location>
        <begin position="421"/>
        <end position="443"/>
    </location>
</feature>
<dbReference type="SUPFAM" id="SSF53300">
    <property type="entry name" value="vWA-like"/>
    <property type="match status" value="1"/>
</dbReference>
<evidence type="ECO:0000256" key="2">
    <source>
        <dbReference type="SAM" id="Phobius"/>
    </source>
</evidence>
<dbReference type="Gene3D" id="3.40.50.410">
    <property type="entry name" value="von Willebrand factor, type A domain"/>
    <property type="match status" value="1"/>
</dbReference>
<keyword evidence="2" id="KW-0472">Membrane</keyword>
<evidence type="ECO:0000313" key="5">
    <source>
        <dbReference type="Proteomes" id="UP000242188"/>
    </source>
</evidence>
<dbReference type="GO" id="GO:0004842">
    <property type="term" value="F:ubiquitin-protein transferase activity"/>
    <property type="evidence" value="ECO:0007669"/>
    <property type="project" value="TreeGrafter"/>
</dbReference>
<dbReference type="PANTHER" id="PTHR45751:SF53">
    <property type="entry name" value="VWFA DOMAIN-CONTAINING PROTEIN"/>
    <property type="match status" value="1"/>
</dbReference>
<dbReference type="OrthoDB" id="5855668at2759"/>
<dbReference type="EMBL" id="NEDP02005476">
    <property type="protein sequence ID" value="OWF40267.1"/>
    <property type="molecule type" value="Genomic_DNA"/>
</dbReference>
<name>A0A210PUT7_MIZYE</name>
<feature type="domain" description="VWFA" evidence="3">
    <location>
        <begin position="109"/>
        <end position="300"/>
    </location>
</feature>
<evidence type="ECO:0000259" key="3">
    <source>
        <dbReference type="SMART" id="SM00327"/>
    </source>
</evidence>
<feature type="transmembrane region" description="Helical" evidence="2">
    <location>
        <begin position="20"/>
        <end position="43"/>
    </location>
</feature>
<feature type="region of interest" description="Disordered" evidence="1">
    <location>
        <begin position="336"/>
        <end position="443"/>
    </location>
</feature>
<dbReference type="InterPro" id="IPR052079">
    <property type="entry name" value="E3_ligase/Copine_domain"/>
</dbReference>
<keyword evidence="2" id="KW-0812">Transmembrane</keyword>
<dbReference type="InterPro" id="IPR036465">
    <property type="entry name" value="vWFA_dom_sf"/>
</dbReference>
<gene>
    <name evidence="4" type="ORF">KP79_PYT16822</name>
</gene>
<dbReference type="AlphaFoldDB" id="A0A210PUT7"/>
<dbReference type="Pfam" id="PF07002">
    <property type="entry name" value="Copine"/>
    <property type="match status" value="1"/>
</dbReference>
<dbReference type="Proteomes" id="UP000242188">
    <property type="component" value="Unassembled WGS sequence"/>
</dbReference>
<comment type="caution">
    <text evidence="4">The sequence shown here is derived from an EMBL/GenBank/DDBJ whole genome shotgun (WGS) entry which is preliminary data.</text>
</comment>
<dbReference type="InterPro" id="IPR002035">
    <property type="entry name" value="VWF_A"/>
</dbReference>